<feature type="compositionally biased region" description="Basic residues" evidence="2">
    <location>
        <begin position="104"/>
        <end position="114"/>
    </location>
</feature>
<dbReference type="OrthoDB" id="6367018at2"/>
<dbReference type="AlphaFoldDB" id="A0A3M0A5L8"/>
<evidence type="ECO:0000256" key="1">
    <source>
        <dbReference type="SAM" id="Coils"/>
    </source>
</evidence>
<feature type="region of interest" description="Disordered" evidence="2">
    <location>
        <begin position="102"/>
        <end position="129"/>
    </location>
</feature>
<reference evidence="4 5" key="1">
    <citation type="submission" date="2018-10" db="EMBL/GenBank/DDBJ databases">
        <title>Genomic Encyclopedia of Type Strains, Phase IV (KMG-IV): sequencing the most valuable type-strain genomes for metagenomic binning, comparative biology and taxonomic classification.</title>
        <authorList>
            <person name="Goeker M."/>
        </authorList>
    </citation>
    <scope>NUCLEOTIDE SEQUENCE [LARGE SCALE GENOMIC DNA]</scope>
    <source>
        <strain evidence="4 5">DSM 25080</strain>
    </source>
</reference>
<evidence type="ECO:0000259" key="3">
    <source>
        <dbReference type="Pfam" id="PF22055"/>
    </source>
</evidence>
<name>A0A3M0A5L8_9GAMM</name>
<evidence type="ECO:0000313" key="4">
    <source>
        <dbReference type="EMBL" id="RMA80070.1"/>
    </source>
</evidence>
<gene>
    <name evidence="4" type="ORF">DFR27_1426</name>
</gene>
<comment type="caution">
    <text evidence="4">The sequence shown here is derived from an EMBL/GenBank/DDBJ whole genome shotgun (WGS) entry which is preliminary data.</text>
</comment>
<dbReference type="Proteomes" id="UP000267187">
    <property type="component" value="Unassembled WGS sequence"/>
</dbReference>
<dbReference type="RefSeq" id="WP_121876754.1">
    <property type="nucleotide sequence ID" value="NZ_REFJ01000003.1"/>
</dbReference>
<organism evidence="4 5">
    <name type="scientific">Umboniibacter marinipuniceus</name>
    <dbReference type="NCBI Taxonomy" id="569599"/>
    <lineage>
        <taxon>Bacteria</taxon>
        <taxon>Pseudomonadati</taxon>
        <taxon>Pseudomonadota</taxon>
        <taxon>Gammaproteobacteria</taxon>
        <taxon>Cellvibrionales</taxon>
        <taxon>Cellvibrionaceae</taxon>
        <taxon>Umboniibacter</taxon>
    </lineage>
</organism>
<dbReference type="InterPro" id="IPR035616">
    <property type="entry name" value="MvaT_DBD"/>
</dbReference>
<sequence>MGLLNIDIDKEIQAHKKQLEKLEALKQAQADKLQGIEEFGNVMKRLAADYGLSEVDLLSAKGDKFLSVVKAAAKQKNPPKYLAKLAAFFADNPQLKAAITKPSAKLKKSAKKKRVSDEPKVPVGRYKNPHTGEVVEKLKRAPKVLKDWSKQYGDETLMSWKI</sequence>
<feature type="domain" description="MvaT DNA-binding" evidence="3">
    <location>
        <begin position="125"/>
        <end position="160"/>
    </location>
</feature>
<dbReference type="Pfam" id="PF22055">
    <property type="entry name" value="MvaT_DBD"/>
    <property type="match status" value="1"/>
</dbReference>
<feature type="coiled-coil region" evidence="1">
    <location>
        <begin position="5"/>
        <end position="32"/>
    </location>
</feature>
<dbReference type="CDD" id="cd16170">
    <property type="entry name" value="MvaT_DBD"/>
    <property type="match status" value="1"/>
</dbReference>
<keyword evidence="1" id="KW-0175">Coiled coil</keyword>
<dbReference type="EMBL" id="REFJ01000003">
    <property type="protein sequence ID" value="RMA80070.1"/>
    <property type="molecule type" value="Genomic_DNA"/>
</dbReference>
<accession>A0A3M0A5L8</accession>
<evidence type="ECO:0000256" key="2">
    <source>
        <dbReference type="SAM" id="MobiDB-lite"/>
    </source>
</evidence>
<proteinExistence type="predicted"/>
<evidence type="ECO:0000313" key="5">
    <source>
        <dbReference type="Proteomes" id="UP000267187"/>
    </source>
</evidence>
<keyword evidence="5" id="KW-1185">Reference proteome</keyword>
<protein>
    <recommendedName>
        <fullName evidence="3">MvaT DNA-binding domain-containing protein</fullName>
    </recommendedName>
</protein>